<evidence type="ECO:0000313" key="2">
    <source>
        <dbReference type="Proteomes" id="UP001519273"/>
    </source>
</evidence>
<dbReference type="Proteomes" id="UP001519273">
    <property type="component" value="Unassembled WGS sequence"/>
</dbReference>
<dbReference type="EMBL" id="JAGGKP010000001">
    <property type="protein sequence ID" value="MBP1936008.1"/>
    <property type="molecule type" value="Genomic_DNA"/>
</dbReference>
<gene>
    <name evidence="1" type="ORF">J2Z20_000869</name>
</gene>
<name>A0ABS4H0F4_9BACL</name>
<organism evidence="1 2">
    <name type="scientific">Paenibacillus sediminis</name>
    <dbReference type="NCBI Taxonomy" id="664909"/>
    <lineage>
        <taxon>Bacteria</taxon>
        <taxon>Bacillati</taxon>
        <taxon>Bacillota</taxon>
        <taxon>Bacilli</taxon>
        <taxon>Bacillales</taxon>
        <taxon>Paenibacillaceae</taxon>
        <taxon>Paenibacillus</taxon>
    </lineage>
</organism>
<reference evidence="1 2" key="1">
    <citation type="submission" date="2021-03" db="EMBL/GenBank/DDBJ databases">
        <title>Genomic Encyclopedia of Type Strains, Phase IV (KMG-IV): sequencing the most valuable type-strain genomes for metagenomic binning, comparative biology and taxonomic classification.</title>
        <authorList>
            <person name="Goeker M."/>
        </authorList>
    </citation>
    <scope>NUCLEOTIDE SEQUENCE [LARGE SCALE GENOMIC DNA]</scope>
    <source>
        <strain evidence="1 2">DSM 23491</strain>
    </source>
</reference>
<keyword evidence="2" id="KW-1185">Reference proteome</keyword>
<proteinExistence type="predicted"/>
<sequence length="55" mass="6296">MTDVYDYTEFVLPSDDRYVDNPKIWIPNDAAYLSQKSGAIVSYKLIINFTMTASN</sequence>
<accession>A0ABS4H0F4</accession>
<protein>
    <submittedName>
        <fullName evidence="1">Uncharacterized protein</fullName>
    </submittedName>
</protein>
<comment type="caution">
    <text evidence="1">The sequence shown here is derived from an EMBL/GenBank/DDBJ whole genome shotgun (WGS) entry which is preliminary data.</text>
</comment>
<evidence type="ECO:0000313" key="1">
    <source>
        <dbReference type="EMBL" id="MBP1936008.1"/>
    </source>
</evidence>